<dbReference type="InterPro" id="IPR008250">
    <property type="entry name" value="ATPase_P-typ_transduc_dom_A_sf"/>
</dbReference>
<evidence type="ECO:0000256" key="1">
    <source>
        <dbReference type="ARBA" id="ARBA00022842"/>
    </source>
</evidence>
<reference evidence="3" key="2">
    <citation type="submission" date="2020-06" db="EMBL/GenBank/DDBJ databases">
        <title>Helianthus annuus Genome sequencing and assembly Release 2.</title>
        <authorList>
            <person name="Gouzy J."/>
            <person name="Langlade N."/>
            <person name="Munos S."/>
        </authorList>
    </citation>
    <scope>NUCLEOTIDE SEQUENCE</scope>
    <source>
        <tissue evidence="3">Leaves</tissue>
    </source>
</reference>
<gene>
    <name evidence="3" type="ORF">HanXRQr2_Chr03g0121061</name>
</gene>
<keyword evidence="4" id="KW-1185">Reference proteome</keyword>
<feature type="domain" description="P-type ATPase A" evidence="2">
    <location>
        <begin position="40"/>
        <end position="131"/>
    </location>
</feature>
<evidence type="ECO:0000313" key="3">
    <source>
        <dbReference type="EMBL" id="KAF5815258.1"/>
    </source>
</evidence>
<protein>
    <submittedName>
        <fullName evidence="3">P-type H(+)-exporting transporter</fullName>
    </submittedName>
</protein>
<evidence type="ECO:0000313" key="4">
    <source>
        <dbReference type="Proteomes" id="UP000215914"/>
    </source>
</evidence>
<dbReference type="InterPro" id="IPR059000">
    <property type="entry name" value="ATPase_P-type_domA"/>
</dbReference>
<comment type="caution">
    <text evidence="3">The sequence shown here is derived from an EMBL/GenBank/DDBJ whole genome shotgun (WGS) entry which is preliminary data.</text>
</comment>
<sequence length="147" mass="16433">MVGIRNRSCHKRLRIVHTIEFSDGGSDIQILRVTVYKEKWVLRDGGWSEQEAAILALGDIISIKLGDIVPPAHARLLEGDALKFDQAALMGESLPVTKNPFDEVFFGSTCKQGELEAVVIATGVHTFSERLHILWTAQTKWETSKKF</sequence>
<dbReference type="Gramene" id="mRNA:HanXRQr2_Chr03g0121061">
    <property type="protein sequence ID" value="mRNA:HanXRQr2_Chr03g0121061"/>
    <property type="gene ID" value="HanXRQr2_Chr03g0121061"/>
</dbReference>
<accession>A0A9K3NXP1</accession>
<dbReference type="AlphaFoldDB" id="A0A9K3NXP1"/>
<dbReference type="EMBL" id="MNCJ02000318">
    <property type="protein sequence ID" value="KAF5815258.1"/>
    <property type="molecule type" value="Genomic_DNA"/>
</dbReference>
<organism evidence="3 4">
    <name type="scientific">Helianthus annuus</name>
    <name type="common">Common sunflower</name>
    <dbReference type="NCBI Taxonomy" id="4232"/>
    <lineage>
        <taxon>Eukaryota</taxon>
        <taxon>Viridiplantae</taxon>
        <taxon>Streptophyta</taxon>
        <taxon>Embryophyta</taxon>
        <taxon>Tracheophyta</taxon>
        <taxon>Spermatophyta</taxon>
        <taxon>Magnoliopsida</taxon>
        <taxon>eudicotyledons</taxon>
        <taxon>Gunneridae</taxon>
        <taxon>Pentapetalae</taxon>
        <taxon>asterids</taxon>
        <taxon>campanulids</taxon>
        <taxon>Asterales</taxon>
        <taxon>Asteraceae</taxon>
        <taxon>Asteroideae</taxon>
        <taxon>Heliantheae alliance</taxon>
        <taxon>Heliantheae</taxon>
        <taxon>Helianthus</taxon>
    </lineage>
</organism>
<dbReference type="Proteomes" id="UP000215914">
    <property type="component" value="Unassembled WGS sequence"/>
</dbReference>
<keyword evidence="1" id="KW-0460">Magnesium</keyword>
<evidence type="ECO:0000259" key="2">
    <source>
        <dbReference type="Pfam" id="PF00122"/>
    </source>
</evidence>
<dbReference type="Gene3D" id="1.20.1110.10">
    <property type="entry name" value="Calcium-transporting ATPase, transmembrane domain"/>
    <property type="match status" value="1"/>
</dbReference>
<dbReference type="Pfam" id="PF00122">
    <property type="entry name" value="E1-E2_ATPase"/>
    <property type="match status" value="1"/>
</dbReference>
<dbReference type="FunFam" id="2.70.150.10:FF:000004">
    <property type="entry name" value="Plasma membrane ATPase"/>
    <property type="match status" value="1"/>
</dbReference>
<dbReference type="Gene3D" id="2.70.150.10">
    <property type="entry name" value="Calcium-transporting ATPase, cytoplasmic transduction domain A"/>
    <property type="match status" value="1"/>
</dbReference>
<proteinExistence type="predicted"/>
<name>A0A9K3NXP1_HELAN</name>
<reference evidence="3" key="1">
    <citation type="journal article" date="2017" name="Nature">
        <title>The sunflower genome provides insights into oil metabolism, flowering and Asterid evolution.</title>
        <authorList>
            <person name="Badouin H."/>
            <person name="Gouzy J."/>
            <person name="Grassa C.J."/>
            <person name="Murat F."/>
            <person name="Staton S.E."/>
            <person name="Cottret L."/>
            <person name="Lelandais-Briere C."/>
            <person name="Owens G.L."/>
            <person name="Carrere S."/>
            <person name="Mayjonade B."/>
            <person name="Legrand L."/>
            <person name="Gill N."/>
            <person name="Kane N.C."/>
            <person name="Bowers J.E."/>
            <person name="Hubner S."/>
            <person name="Bellec A."/>
            <person name="Berard A."/>
            <person name="Berges H."/>
            <person name="Blanchet N."/>
            <person name="Boniface M.C."/>
            <person name="Brunel D."/>
            <person name="Catrice O."/>
            <person name="Chaidir N."/>
            <person name="Claudel C."/>
            <person name="Donnadieu C."/>
            <person name="Faraut T."/>
            <person name="Fievet G."/>
            <person name="Helmstetter N."/>
            <person name="King M."/>
            <person name="Knapp S.J."/>
            <person name="Lai Z."/>
            <person name="Le Paslier M.C."/>
            <person name="Lippi Y."/>
            <person name="Lorenzon L."/>
            <person name="Mandel J.R."/>
            <person name="Marage G."/>
            <person name="Marchand G."/>
            <person name="Marquand E."/>
            <person name="Bret-Mestries E."/>
            <person name="Morien E."/>
            <person name="Nambeesan S."/>
            <person name="Nguyen T."/>
            <person name="Pegot-Espagnet P."/>
            <person name="Pouilly N."/>
            <person name="Raftis F."/>
            <person name="Sallet E."/>
            <person name="Schiex T."/>
            <person name="Thomas J."/>
            <person name="Vandecasteele C."/>
            <person name="Vares D."/>
            <person name="Vear F."/>
            <person name="Vautrin S."/>
            <person name="Crespi M."/>
            <person name="Mangin B."/>
            <person name="Burke J.M."/>
            <person name="Salse J."/>
            <person name="Munos S."/>
            <person name="Vincourt P."/>
            <person name="Rieseberg L.H."/>
            <person name="Langlade N.B."/>
        </authorList>
    </citation>
    <scope>NUCLEOTIDE SEQUENCE</scope>
    <source>
        <tissue evidence="3">Leaves</tissue>
    </source>
</reference>
<dbReference type="PANTHER" id="PTHR42861">
    <property type="entry name" value="CALCIUM-TRANSPORTING ATPASE"/>
    <property type="match status" value="1"/>
</dbReference>
<dbReference type="SUPFAM" id="SSF81653">
    <property type="entry name" value="Calcium ATPase, transduction domain A"/>
    <property type="match status" value="1"/>
</dbReference>